<keyword evidence="3" id="KW-1185">Reference proteome</keyword>
<keyword evidence="1" id="KW-0472">Membrane</keyword>
<reference evidence="2 3" key="1">
    <citation type="submission" date="2012-04" db="EMBL/GenBank/DDBJ databases">
        <title>Complete genome of Rhodanobacter sp. 2APBS1.</title>
        <authorList>
            <consortium name="US DOE Joint Genome Institute"/>
            <person name="Huntemann M."/>
            <person name="Wei C.-L."/>
            <person name="Han J."/>
            <person name="Detter J.C."/>
            <person name="Han C."/>
            <person name="Tapia R."/>
            <person name="Munk A.C.C."/>
            <person name="Chen A."/>
            <person name="Krypides N."/>
            <person name="Mavromatis K."/>
            <person name="Markowitz V."/>
            <person name="Szeto E."/>
            <person name="Ivanova N."/>
            <person name="Mikhailova N."/>
            <person name="Ovchinnikova G."/>
            <person name="Pagani I."/>
            <person name="Pati A."/>
            <person name="Goodwin L."/>
            <person name="Peters L."/>
            <person name="Pitluck S."/>
            <person name="Woyke T."/>
            <person name="Prakash O."/>
            <person name="Elkins J."/>
            <person name="Brown S."/>
            <person name="Palumbo A."/>
            <person name="Hemme C."/>
            <person name="Zhou J."/>
            <person name="Watson D."/>
            <person name="Jardine P."/>
            <person name="Kostka J."/>
            <person name="Green S."/>
        </authorList>
    </citation>
    <scope>NUCLEOTIDE SEQUENCE [LARGE SCALE GENOMIC DNA]</scope>
    <source>
        <strain evidence="2 3">2APBS1</strain>
    </source>
</reference>
<dbReference type="PATRIC" id="fig|666685.9.peg.965"/>
<keyword evidence="1" id="KW-1133">Transmembrane helix</keyword>
<dbReference type="OrthoDB" id="5957214at2"/>
<proteinExistence type="predicted"/>
<organism evidence="2 3">
    <name type="scientific">Rhodanobacter denitrificans</name>
    <dbReference type="NCBI Taxonomy" id="666685"/>
    <lineage>
        <taxon>Bacteria</taxon>
        <taxon>Pseudomonadati</taxon>
        <taxon>Pseudomonadota</taxon>
        <taxon>Gammaproteobacteria</taxon>
        <taxon>Lysobacterales</taxon>
        <taxon>Rhodanobacteraceae</taxon>
        <taxon>Rhodanobacter</taxon>
    </lineage>
</organism>
<feature type="transmembrane region" description="Helical" evidence="1">
    <location>
        <begin position="86"/>
        <end position="105"/>
    </location>
</feature>
<dbReference type="PROSITE" id="PS51257">
    <property type="entry name" value="PROKAR_LIPOPROTEIN"/>
    <property type="match status" value="1"/>
</dbReference>
<feature type="transmembrane region" description="Helical" evidence="1">
    <location>
        <begin position="6"/>
        <end position="25"/>
    </location>
</feature>
<keyword evidence="1" id="KW-0812">Transmembrane</keyword>
<feature type="transmembrane region" description="Helical" evidence="1">
    <location>
        <begin position="46"/>
        <end position="66"/>
    </location>
</feature>
<accession>I4WX54</accession>
<dbReference type="HOGENOM" id="CLU_2221143_0_0_6"/>
<name>I4WX54_9GAMM</name>
<dbReference type="EMBL" id="CP003470">
    <property type="protein sequence ID" value="AGG87417.1"/>
    <property type="molecule type" value="Genomic_DNA"/>
</dbReference>
<sequence length="106" mass="11913" precursor="true">MVHRVIGGVVVLIWLWMGCHMHHWVPSLGVAASSDISLYAGRGGGVFYVLLMPLLAATLLIFPDFFVDHFSPSSEMTNEPLLEASFWRLCGYFTLLVSWGLLQLFR</sequence>
<dbReference type="AlphaFoldDB" id="I4WX54"/>
<dbReference type="RefSeq" id="WP_007508893.1">
    <property type="nucleotide sequence ID" value="NC_020541.1"/>
</dbReference>
<evidence type="ECO:0000313" key="3">
    <source>
        <dbReference type="Proteomes" id="UP000011859"/>
    </source>
</evidence>
<evidence type="ECO:0000256" key="1">
    <source>
        <dbReference type="SAM" id="Phobius"/>
    </source>
</evidence>
<protein>
    <submittedName>
        <fullName evidence="2">Uncharacterized protein</fullName>
    </submittedName>
</protein>
<gene>
    <name evidence="2" type="ORF">R2APBS1_0241</name>
</gene>
<dbReference type="Proteomes" id="UP000011859">
    <property type="component" value="Chromosome"/>
</dbReference>
<accession>M4NCC3</accession>
<evidence type="ECO:0000313" key="2">
    <source>
        <dbReference type="EMBL" id="AGG87417.1"/>
    </source>
</evidence>
<dbReference type="KEGG" id="rhd:R2APBS1_0241"/>